<evidence type="ECO:0000256" key="4">
    <source>
        <dbReference type="ARBA" id="ARBA00022840"/>
    </source>
</evidence>
<organism evidence="6 7">
    <name type="scientific">Paenibacillus filicis</name>
    <dbReference type="NCBI Taxonomy" id="669464"/>
    <lineage>
        <taxon>Bacteria</taxon>
        <taxon>Bacillati</taxon>
        <taxon>Bacillota</taxon>
        <taxon>Bacilli</taxon>
        <taxon>Bacillales</taxon>
        <taxon>Paenibacillaceae</taxon>
        <taxon>Paenibacillus</taxon>
    </lineage>
</organism>
<keyword evidence="3" id="KW-0547">Nucleotide-binding</keyword>
<dbReference type="InterPro" id="IPR017871">
    <property type="entry name" value="ABC_transporter-like_CS"/>
</dbReference>
<keyword evidence="2" id="KW-0813">Transport</keyword>
<dbReference type="GO" id="GO:0005524">
    <property type="term" value="F:ATP binding"/>
    <property type="evidence" value="ECO:0007669"/>
    <property type="project" value="UniProtKB-KW"/>
</dbReference>
<reference evidence="6 7" key="1">
    <citation type="submission" date="2024-04" db="EMBL/GenBank/DDBJ databases">
        <title>draft genome sequnece of Paenibacillus filicis.</title>
        <authorList>
            <person name="Kim D.-U."/>
        </authorList>
    </citation>
    <scope>NUCLEOTIDE SEQUENCE [LARGE SCALE GENOMIC DNA]</scope>
    <source>
        <strain evidence="6 7">KACC14197</strain>
    </source>
</reference>
<dbReference type="InterPro" id="IPR027417">
    <property type="entry name" value="P-loop_NTPase"/>
</dbReference>
<evidence type="ECO:0000256" key="3">
    <source>
        <dbReference type="ARBA" id="ARBA00022741"/>
    </source>
</evidence>
<dbReference type="NCBIfam" id="NF008453">
    <property type="entry name" value="PRK11308.1"/>
    <property type="match status" value="1"/>
</dbReference>
<dbReference type="NCBIfam" id="TIGR01727">
    <property type="entry name" value="oligo_HPY"/>
    <property type="match status" value="1"/>
</dbReference>
<evidence type="ECO:0000313" key="6">
    <source>
        <dbReference type="EMBL" id="MEK8128717.1"/>
    </source>
</evidence>
<gene>
    <name evidence="6" type="ORF">WMW72_12455</name>
</gene>
<dbReference type="PROSITE" id="PS00211">
    <property type="entry name" value="ABC_TRANSPORTER_1"/>
    <property type="match status" value="1"/>
</dbReference>
<dbReference type="InterPro" id="IPR050319">
    <property type="entry name" value="ABC_transp_ATP-bind"/>
</dbReference>
<dbReference type="SUPFAM" id="SSF52540">
    <property type="entry name" value="P-loop containing nucleoside triphosphate hydrolases"/>
    <property type="match status" value="1"/>
</dbReference>
<evidence type="ECO:0000259" key="5">
    <source>
        <dbReference type="PROSITE" id="PS50893"/>
    </source>
</evidence>
<comment type="similarity">
    <text evidence="1">Belongs to the ABC transporter superfamily.</text>
</comment>
<name>A0ABU9DIN0_9BACL</name>
<comment type="caution">
    <text evidence="6">The sequence shown here is derived from an EMBL/GenBank/DDBJ whole genome shotgun (WGS) entry which is preliminary data.</text>
</comment>
<keyword evidence="7" id="KW-1185">Reference proteome</keyword>
<dbReference type="Proteomes" id="UP001469365">
    <property type="component" value="Unassembled WGS sequence"/>
</dbReference>
<dbReference type="SMART" id="SM00382">
    <property type="entry name" value="AAA"/>
    <property type="match status" value="1"/>
</dbReference>
<dbReference type="RefSeq" id="WP_341415807.1">
    <property type="nucleotide sequence ID" value="NZ_JBBPCC010000007.1"/>
</dbReference>
<dbReference type="PANTHER" id="PTHR43776">
    <property type="entry name" value="TRANSPORT ATP-BINDING PROTEIN"/>
    <property type="match status" value="1"/>
</dbReference>
<evidence type="ECO:0000256" key="2">
    <source>
        <dbReference type="ARBA" id="ARBA00022448"/>
    </source>
</evidence>
<protein>
    <submittedName>
        <fullName evidence="6">Dipeptide ABC transporter ATP-binding protein</fullName>
    </submittedName>
</protein>
<dbReference type="Pfam" id="PF08352">
    <property type="entry name" value="oligo_HPY"/>
    <property type="match status" value="1"/>
</dbReference>
<keyword evidence="4 6" id="KW-0067">ATP-binding</keyword>
<dbReference type="PANTHER" id="PTHR43776:SF7">
    <property type="entry name" value="D,D-DIPEPTIDE TRANSPORT ATP-BINDING PROTEIN DDPF-RELATED"/>
    <property type="match status" value="1"/>
</dbReference>
<evidence type="ECO:0000313" key="7">
    <source>
        <dbReference type="Proteomes" id="UP001469365"/>
    </source>
</evidence>
<dbReference type="EMBL" id="JBBPCC010000007">
    <property type="protein sequence ID" value="MEK8128717.1"/>
    <property type="molecule type" value="Genomic_DNA"/>
</dbReference>
<evidence type="ECO:0000256" key="1">
    <source>
        <dbReference type="ARBA" id="ARBA00005417"/>
    </source>
</evidence>
<dbReference type="CDD" id="cd03257">
    <property type="entry name" value="ABC_NikE_OppD_transporters"/>
    <property type="match status" value="1"/>
</dbReference>
<feature type="domain" description="ABC transporter" evidence="5">
    <location>
        <begin position="6"/>
        <end position="259"/>
    </location>
</feature>
<dbReference type="InterPro" id="IPR003439">
    <property type="entry name" value="ABC_transporter-like_ATP-bd"/>
</dbReference>
<proteinExistence type="inferred from homology"/>
<sequence>MSEDILQIVDLVKEYPVHGARGKSAVAKAVSKVSFSLRRGETFSLVGESGCGKTTLGRCLVRGIDATSGQVYFCEEDGSRQDFLKVTGKQLKETRKGIQMIFQDPYASLNPRMTVYDIISEPLKANFDLKKSEIDERVMQMAQQTGLNLSYLNRYPHAFSGGQRQRIGIARALITRPKVIVCDEAVSALDVSIQAQIINLLKDLQQEYDITYLFISHDLSVVEHISDRIAVMYLGRIVEMAPTQQLFRTPRHPYTEALLSAVPKPDPDIKTQRKILQGEVPNPADPPSGCHFHPRCAYATELCRQSAPELQDIGGGHAVACHHIEQFQLQGIEDMTHDTQELNYISG</sequence>
<accession>A0ABU9DIN0</accession>
<dbReference type="PROSITE" id="PS50893">
    <property type="entry name" value="ABC_TRANSPORTER_2"/>
    <property type="match status" value="1"/>
</dbReference>
<dbReference type="Gene3D" id="3.40.50.300">
    <property type="entry name" value="P-loop containing nucleotide triphosphate hydrolases"/>
    <property type="match status" value="1"/>
</dbReference>
<dbReference type="InterPro" id="IPR003593">
    <property type="entry name" value="AAA+_ATPase"/>
</dbReference>
<dbReference type="Pfam" id="PF00005">
    <property type="entry name" value="ABC_tran"/>
    <property type="match status" value="1"/>
</dbReference>
<dbReference type="InterPro" id="IPR013563">
    <property type="entry name" value="Oligopep_ABC_C"/>
</dbReference>